<dbReference type="EMBL" id="VDUZ01000007">
    <property type="protein sequence ID" value="TXL78204.1"/>
    <property type="molecule type" value="Genomic_DNA"/>
</dbReference>
<dbReference type="OrthoDB" id="9791073at2"/>
<dbReference type="SUPFAM" id="SSF56784">
    <property type="entry name" value="HAD-like"/>
    <property type="match status" value="1"/>
</dbReference>
<dbReference type="GO" id="GO:0005737">
    <property type="term" value="C:cytoplasm"/>
    <property type="evidence" value="ECO:0007669"/>
    <property type="project" value="TreeGrafter"/>
</dbReference>
<keyword evidence="1" id="KW-0378">Hydrolase</keyword>
<dbReference type="Proteomes" id="UP000321638">
    <property type="component" value="Unassembled WGS sequence"/>
</dbReference>
<dbReference type="PANTHER" id="PTHR19288">
    <property type="entry name" value="4-NITROPHENYLPHOSPHATASE-RELATED"/>
    <property type="match status" value="1"/>
</dbReference>
<dbReference type="Pfam" id="PF13242">
    <property type="entry name" value="Hydrolase_like"/>
    <property type="match status" value="1"/>
</dbReference>
<dbReference type="PANTHER" id="PTHR19288:SF90">
    <property type="entry name" value="OS08G0542600 PROTEIN"/>
    <property type="match status" value="1"/>
</dbReference>
<organism evidence="1 2">
    <name type="scientific">Vineibacter terrae</name>
    <dbReference type="NCBI Taxonomy" id="2586908"/>
    <lineage>
        <taxon>Bacteria</taxon>
        <taxon>Pseudomonadati</taxon>
        <taxon>Pseudomonadota</taxon>
        <taxon>Alphaproteobacteria</taxon>
        <taxon>Hyphomicrobiales</taxon>
        <taxon>Vineibacter</taxon>
    </lineage>
</organism>
<dbReference type="AlphaFoldDB" id="A0A5C8PRN8"/>
<proteinExistence type="predicted"/>
<reference evidence="1 2" key="1">
    <citation type="submission" date="2019-06" db="EMBL/GenBank/DDBJ databases">
        <title>New taxonomy in bacterial strain CC-CFT640, isolated from vineyard.</title>
        <authorList>
            <person name="Lin S.-Y."/>
            <person name="Tsai C.-F."/>
            <person name="Young C.-C."/>
        </authorList>
    </citation>
    <scope>NUCLEOTIDE SEQUENCE [LARGE SCALE GENOMIC DNA]</scope>
    <source>
        <strain evidence="1 2">CC-CFT640</strain>
    </source>
</reference>
<dbReference type="InterPro" id="IPR006356">
    <property type="entry name" value="HAD-SF_hydro_IIA_hyp3"/>
</dbReference>
<dbReference type="RefSeq" id="WP_147846472.1">
    <property type="nucleotide sequence ID" value="NZ_VDUZ01000007.1"/>
</dbReference>
<dbReference type="Pfam" id="PF13344">
    <property type="entry name" value="Hydrolase_6"/>
    <property type="match status" value="1"/>
</dbReference>
<dbReference type="InterPro" id="IPR023214">
    <property type="entry name" value="HAD_sf"/>
</dbReference>
<protein>
    <submittedName>
        <fullName evidence="1">TIGR01459 family HAD-type hydrolase</fullName>
    </submittedName>
</protein>
<dbReference type="Gene3D" id="3.40.50.1000">
    <property type="entry name" value="HAD superfamily/HAD-like"/>
    <property type="match status" value="2"/>
</dbReference>
<comment type="caution">
    <text evidence="1">The sequence shown here is derived from an EMBL/GenBank/DDBJ whole genome shotgun (WGS) entry which is preliminary data.</text>
</comment>
<name>A0A5C8PRN8_9HYPH</name>
<accession>A0A5C8PRN8</accession>
<dbReference type="GO" id="GO:0016791">
    <property type="term" value="F:phosphatase activity"/>
    <property type="evidence" value="ECO:0007669"/>
    <property type="project" value="TreeGrafter"/>
</dbReference>
<dbReference type="InterPro" id="IPR036412">
    <property type="entry name" value="HAD-like_sf"/>
</dbReference>
<sequence length="296" mass="31587">MADIEPSQIDGLAGIADRYDAFIVDLWGVVHDGKQPYPGVLDCFAALKRAGKHTLLLSNAPRRAHAAVGRLNELGVTQALYDELLTSGEDAWLSLRRRGQADAPPFYRDLGRRCFLFGAARDLSLFEQVDVERVADIADADFILCTNLYDYGETPANHEATLRAAVARGLPMICANPDLVVVHGDTLEYCAGAVAELYEQLGGRVVYHGKPHAPIYARARALLGGAAPERVLCIGDSLRTDIAGANAAGLASLLVVGGIHRAEFTAADGHIDPARVAAAASAARAWPTFLGSGFVW</sequence>
<dbReference type="CDD" id="cd07525">
    <property type="entry name" value="HAD_like"/>
    <property type="match status" value="1"/>
</dbReference>
<gene>
    <name evidence="1" type="ORF">FHP25_08375</name>
</gene>
<dbReference type="NCBIfam" id="TIGR01460">
    <property type="entry name" value="HAD-SF-IIA"/>
    <property type="match status" value="1"/>
</dbReference>
<evidence type="ECO:0000313" key="1">
    <source>
        <dbReference type="EMBL" id="TXL78204.1"/>
    </source>
</evidence>
<dbReference type="NCBIfam" id="TIGR01459">
    <property type="entry name" value="HAD-SF-IIA-hyp4"/>
    <property type="match status" value="1"/>
</dbReference>
<dbReference type="InterPro" id="IPR006357">
    <property type="entry name" value="HAD-SF_hydro_IIA"/>
</dbReference>
<keyword evidence="2" id="KW-1185">Reference proteome</keyword>
<evidence type="ECO:0000313" key="2">
    <source>
        <dbReference type="Proteomes" id="UP000321638"/>
    </source>
</evidence>